<protein>
    <submittedName>
        <fullName evidence="2">Dienelactone hydrolase family protein</fullName>
    </submittedName>
</protein>
<dbReference type="GO" id="GO:0016787">
    <property type="term" value="F:hydrolase activity"/>
    <property type="evidence" value="ECO:0007669"/>
    <property type="project" value="UniProtKB-KW"/>
</dbReference>
<feature type="domain" description="Dienelactone hydrolase" evidence="1">
    <location>
        <begin position="15"/>
        <end position="231"/>
    </location>
</feature>
<dbReference type="InterPro" id="IPR029058">
    <property type="entry name" value="AB_hydrolase_fold"/>
</dbReference>
<dbReference type="Pfam" id="PF01738">
    <property type="entry name" value="DLH"/>
    <property type="match status" value="1"/>
</dbReference>
<evidence type="ECO:0000313" key="2">
    <source>
        <dbReference type="EMBL" id="MBL7630626.1"/>
    </source>
</evidence>
<keyword evidence="2" id="KW-0378">Hydrolase</keyword>
<dbReference type="PANTHER" id="PTHR46623">
    <property type="entry name" value="CARBOXYMETHYLENEBUTENOLIDASE-RELATED"/>
    <property type="match status" value="1"/>
</dbReference>
<evidence type="ECO:0000313" key="3">
    <source>
        <dbReference type="Proteomes" id="UP000604475"/>
    </source>
</evidence>
<dbReference type="Proteomes" id="UP000604475">
    <property type="component" value="Unassembled WGS sequence"/>
</dbReference>
<keyword evidence="3" id="KW-1185">Reference proteome</keyword>
<dbReference type="PANTHER" id="PTHR46623:SF6">
    <property type="entry name" value="ALPHA_BETA-HYDROLASES SUPERFAMILY PROTEIN"/>
    <property type="match status" value="1"/>
</dbReference>
<proteinExistence type="predicted"/>
<dbReference type="SUPFAM" id="SSF53474">
    <property type="entry name" value="alpha/beta-Hydrolases"/>
    <property type="match status" value="1"/>
</dbReference>
<sequence length="233" mass="24142">MVDVKVPGAATAAELDGYLATPPAGSGPWPGVVVLHDAFGLTADTRRHVDRLAAAGYVALAPNLFSARGPRCVTATIRAAMSGRGPAYDDLEAVRRYLAGRDDCAGRVGVVGFCMGGGFALVAATRGFDAAAPNYGMMPKGDLAAVFAGACPIVASFGARDVSLRGAAARLDAALTEAGVPHDVKEYPKVGHSFMNKHPVYSAVGKVLGVGHDEAATNDAYARILDFFDRHLR</sequence>
<gene>
    <name evidence="2" type="ORF">I7412_26390</name>
</gene>
<comment type="caution">
    <text evidence="2">The sequence shown here is derived from an EMBL/GenBank/DDBJ whole genome shotgun (WGS) entry which is preliminary data.</text>
</comment>
<organism evidence="2 3">
    <name type="scientific">Frankia nepalensis</name>
    <dbReference type="NCBI Taxonomy" id="1836974"/>
    <lineage>
        <taxon>Bacteria</taxon>
        <taxon>Bacillati</taxon>
        <taxon>Actinomycetota</taxon>
        <taxon>Actinomycetes</taxon>
        <taxon>Frankiales</taxon>
        <taxon>Frankiaceae</taxon>
        <taxon>Frankia</taxon>
    </lineage>
</organism>
<dbReference type="Gene3D" id="3.40.50.1820">
    <property type="entry name" value="alpha/beta hydrolase"/>
    <property type="match status" value="1"/>
</dbReference>
<name>A0A937RRH8_9ACTN</name>
<reference evidence="2" key="1">
    <citation type="submission" date="2020-12" db="EMBL/GenBank/DDBJ databases">
        <title>Genomic characterization of non-nitrogen-fixing Frankia strains.</title>
        <authorList>
            <person name="Carlos-Shanley C."/>
            <person name="Guerra T."/>
            <person name="Hahn D."/>
        </authorList>
    </citation>
    <scope>NUCLEOTIDE SEQUENCE</scope>
    <source>
        <strain evidence="2">CN6</strain>
    </source>
</reference>
<dbReference type="InterPro" id="IPR002925">
    <property type="entry name" value="Dienelactn_hydro"/>
</dbReference>
<evidence type="ECO:0000259" key="1">
    <source>
        <dbReference type="Pfam" id="PF01738"/>
    </source>
</evidence>
<dbReference type="EMBL" id="JAEACQ010000252">
    <property type="protein sequence ID" value="MBL7630626.1"/>
    <property type="molecule type" value="Genomic_DNA"/>
</dbReference>
<dbReference type="AlphaFoldDB" id="A0A937RRH8"/>
<accession>A0A937RRH8</accession>
<dbReference type="InterPro" id="IPR051049">
    <property type="entry name" value="Dienelactone_hydrolase-like"/>
</dbReference>